<dbReference type="Proteomes" id="UP000886886">
    <property type="component" value="Unassembled WGS sequence"/>
</dbReference>
<gene>
    <name evidence="9" type="ORF">IAB26_15245</name>
</gene>
<dbReference type="InterPro" id="IPR000515">
    <property type="entry name" value="MetI-like"/>
</dbReference>
<evidence type="ECO:0000256" key="1">
    <source>
        <dbReference type="ARBA" id="ARBA00004651"/>
    </source>
</evidence>
<keyword evidence="4 7" id="KW-0812">Transmembrane</keyword>
<comment type="caution">
    <text evidence="9">The sequence shown here is derived from an EMBL/GenBank/DDBJ whole genome shotgun (WGS) entry which is preliminary data.</text>
</comment>
<dbReference type="Gene3D" id="1.10.3720.10">
    <property type="entry name" value="MetI-like"/>
    <property type="match status" value="1"/>
</dbReference>
<dbReference type="CDD" id="cd06261">
    <property type="entry name" value="TM_PBP2"/>
    <property type="match status" value="1"/>
</dbReference>
<evidence type="ECO:0000313" key="10">
    <source>
        <dbReference type="Proteomes" id="UP000886886"/>
    </source>
</evidence>
<evidence type="ECO:0000256" key="5">
    <source>
        <dbReference type="ARBA" id="ARBA00022989"/>
    </source>
</evidence>
<dbReference type="InterPro" id="IPR035906">
    <property type="entry name" value="MetI-like_sf"/>
</dbReference>
<reference evidence="9" key="1">
    <citation type="submission" date="2020-10" db="EMBL/GenBank/DDBJ databases">
        <authorList>
            <person name="Gilroy R."/>
        </authorList>
    </citation>
    <scope>NUCLEOTIDE SEQUENCE</scope>
    <source>
        <strain evidence="9">ChiSjej3B21-11622</strain>
    </source>
</reference>
<comment type="subcellular location">
    <subcellularLocation>
        <location evidence="1 7">Cell membrane</location>
        <topology evidence="1 7">Multi-pass membrane protein</topology>
    </subcellularLocation>
</comment>
<feature type="transmembrane region" description="Helical" evidence="7">
    <location>
        <begin position="241"/>
        <end position="262"/>
    </location>
</feature>
<evidence type="ECO:0000256" key="2">
    <source>
        <dbReference type="ARBA" id="ARBA00022448"/>
    </source>
</evidence>
<dbReference type="PANTHER" id="PTHR43744:SF8">
    <property type="entry name" value="SN-GLYCEROL-3-PHOSPHATE TRANSPORT SYSTEM PERMEASE PROTEIN UGPE"/>
    <property type="match status" value="1"/>
</dbReference>
<feature type="domain" description="ABC transmembrane type-1" evidence="8">
    <location>
        <begin position="72"/>
        <end position="262"/>
    </location>
</feature>
<evidence type="ECO:0000256" key="3">
    <source>
        <dbReference type="ARBA" id="ARBA00022475"/>
    </source>
</evidence>
<dbReference type="PROSITE" id="PS50928">
    <property type="entry name" value="ABC_TM1"/>
    <property type="match status" value="1"/>
</dbReference>
<keyword evidence="6 7" id="KW-0472">Membrane</keyword>
<protein>
    <submittedName>
        <fullName evidence="9">Carbohydrate ABC transporter permease</fullName>
    </submittedName>
</protein>
<feature type="transmembrane region" description="Helical" evidence="7">
    <location>
        <begin position="71"/>
        <end position="95"/>
    </location>
</feature>
<accession>A0A9D0ZY71</accession>
<dbReference type="PANTHER" id="PTHR43744">
    <property type="entry name" value="ABC TRANSPORTER PERMEASE PROTEIN MG189-RELATED-RELATED"/>
    <property type="match status" value="1"/>
</dbReference>
<sequence length="276" mass="31226">MGEKTNRWWNYFGYAAKLLVVFIFVFPFLWMFSVSLQNNDEITAIPITLIPSIPQWGNYVEAFTSGPFLQYLGNSVIIIVSIIVIQMAVMIPAAYGFAKYEFKGKNFLFGLVMLAFMTPVQLTFLPIYNMMSKAGLMDTLLPQILPSMTNAFGIFLLRQYFMQIPDELIESAKLDHAGSLKIILKLMLPMSKPALTSIILFSFVGHWNDYFWPLVMTASEKVRPLTIGVSMLKNTEGASSWNLIMAGNMILVLPILIVYCFCSKYIVSSFTYSGIK</sequence>
<evidence type="ECO:0000256" key="4">
    <source>
        <dbReference type="ARBA" id="ARBA00022692"/>
    </source>
</evidence>
<reference evidence="9" key="2">
    <citation type="journal article" date="2021" name="PeerJ">
        <title>Extensive microbial diversity within the chicken gut microbiome revealed by metagenomics and culture.</title>
        <authorList>
            <person name="Gilroy R."/>
            <person name="Ravi A."/>
            <person name="Getino M."/>
            <person name="Pursley I."/>
            <person name="Horton D.L."/>
            <person name="Alikhan N.F."/>
            <person name="Baker D."/>
            <person name="Gharbi K."/>
            <person name="Hall N."/>
            <person name="Watson M."/>
            <person name="Adriaenssens E.M."/>
            <person name="Foster-Nyarko E."/>
            <person name="Jarju S."/>
            <person name="Secka A."/>
            <person name="Antonio M."/>
            <person name="Oren A."/>
            <person name="Chaudhuri R.R."/>
            <person name="La Ragione R."/>
            <person name="Hildebrand F."/>
            <person name="Pallen M.J."/>
        </authorList>
    </citation>
    <scope>NUCLEOTIDE SEQUENCE</scope>
    <source>
        <strain evidence="9">ChiSjej3B21-11622</strain>
    </source>
</reference>
<feature type="transmembrane region" description="Helical" evidence="7">
    <location>
        <begin position="182"/>
        <end position="204"/>
    </location>
</feature>
<name>A0A9D0ZY71_9FIRM</name>
<feature type="transmembrane region" description="Helical" evidence="7">
    <location>
        <begin position="140"/>
        <end position="161"/>
    </location>
</feature>
<feature type="transmembrane region" description="Helical" evidence="7">
    <location>
        <begin position="107"/>
        <end position="128"/>
    </location>
</feature>
<keyword evidence="2 7" id="KW-0813">Transport</keyword>
<comment type="similarity">
    <text evidence="7">Belongs to the binding-protein-dependent transport system permease family.</text>
</comment>
<dbReference type="Pfam" id="PF00528">
    <property type="entry name" value="BPD_transp_1"/>
    <property type="match status" value="1"/>
</dbReference>
<keyword evidence="3" id="KW-1003">Cell membrane</keyword>
<dbReference type="AlphaFoldDB" id="A0A9D0ZY71"/>
<organism evidence="9 10">
    <name type="scientific">Candidatus Limivivens merdigallinarum</name>
    <dbReference type="NCBI Taxonomy" id="2840859"/>
    <lineage>
        <taxon>Bacteria</taxon>
        <taxon>Bacillati</taxon>
        <taxon>Bacillota</taxon>
        <taxon>Clostridia</taxon>
        <taxon>Lachnospirales</taxon>
        <taxon>Lachnospiraceae</taxon>
        <taxon>Lachnospiraceae incertae sedis</taxon>
        <taxon>Candidatus Limivivens</taxon>
    </lineage>
</organism>
<evidence type="ECO:0000256" key="7">
    <source>
        <dbReference type="RuleBase" id="RU363032"/>
    </source>
</evidence>
<dbReference type="GO" id="GO:0005886">
    <property type="term" value="C:plasma membrane"/>
    <property type="evidence" value="ECO:0007669"/>
    <property type="project" value="UniProtKB-SubCell"/>
</dbReference>
<evidence type="ECO:0000313" key="9">
    <source>
        <dbReference type="EMBL" id="HIQ97904.1"/>
    </source>
</evidence>
<dbReference type="SUPFAM" id="SSF161098">
    <property type="entry name" value="MetI-like"/>
    <property type="match status" value="1"/>
</dbReference>
<evidence type="ECO:0000256" key="6">
    <source>
        <dbReference type="ARBA" id="ARBA00023136"/>
    </source>
</evidence>
<keyword evidence="5 7" id="KW-1133">Transmembrane helix</keyword>
<dbReference type="EMBL" id="DVFT01000223">
    <property type="protein sequence ID" value="HIQ97904.1"/>
    <property type="molecule type" value="Genomic_DNA"/>
</dbReference>
<proteinExistence type="inferred from homology"/>
<feature type="transmembrane region" description="Helical" evidence="7">
    <location>
        <begin position="12"/>
        <end position="32"/>
    </location>
</feature>
<dbReference type="GO" id="GO:0055085">
    <property type="term" value="P:transmembrane transport"/>
    <property type="evidence" value="ECO:0007669"/>
    <property type="project" value="InterPro"/>
</dbReference>
<evidence type="ECO:0000259" key="8">
    <source>
        <dbReference type="PROSITE" id="PS50928"/>
    </source>
</evidence>